<dbReference type="GO" id="GO:0046872">
    <property type="term" value="F:metal ion binding"/>
    <property type="evidence" value="ECO:0007669"/>
    <property type="project" value="UniProtKB-KW"/>
</dbReference>
<dbReference type="PANTHER" id="PTHR35864">
    <property type="entry name" value="ZINC METALLOPROTEASE MJ0611-RELATED"/>
    <property type="match status" value="1"/>
</dbReference>
<dbReference type="GO" id="GO:0005886">
    <property type="term" value="C:plasma membrane"/>
    <property type="evidence" value="ECO:0007669"/>
    <property type="project" value="UniProtKB-SubCell"/>
</dbReference>
<keyword evidence="8" id="KW-0378">Hydrolase</keyword>
<dbReference type="GO" id="GO:0006508">
    <property type="term" value="P:proteolysis"/>
    <property type="evidence" value="ECO:0007669"/>
    <property type="project" value="UniProtKB-KW"/>
</dbReference>
<evidence type="ECO:0000256" key="11">
    <source>
        <dbReference type="ARBA" id="ARBA00023049"/>
    </source>
</evidence>
<keyword evidence="12 13" id="KW-0472">Membrane</keyword>
<evidence type="ECO:0000256" key="10">
    <source>
        <dbReference type="ARBA" id="ARBA00022989"/>
    </source>
</evidence>
<evidence type="ECO:0000256" key="13">
    <source>
        <dbReference type="SAM" id="Phobius"/>
    </source>
</evidence>
<evidence type="ECO:0000256" key="2">
    <source>
        <dbReference type="ARBA" id="ARBA00004651"/>
    </source>
</evidence>
<dbReference type="eggNOG" id="COG1994">
    <property type="taxonomic scope" value="Bacteria"/>
</dbReference>
<keyword evidence="4" id="KW-1003">Cell membrane</keyword>
<keyword evidence="9" id="KW-0862">Zinc</keyword>
<keyword evidence="6 13" id="KW-0812">Transmembrane</keyword>
<feature type="transmembrane region" description="Helical" evidence="13">
    <location>
        <begin position="12"/>
        <end position="36"/>
    </location>
</feature>
<name>A0A135YYF2_9FIRM</name>
<keyword evidence="5" id="KW-0645">Protease</keyword>
<reference evidence="14 15" key="1">
    <citation type="submission" date="2016-02" db="EMBL/GenBank/DDBJ databases">
        <authorList>
            <person name="Wen L."/>
            <person name="He K."/>
            <person name="Yang H."/>
        </authorList>
    </citation>
    <scope>NUCLEOTIDE SEQUENCE [LARGE SCALE GENOMIC DNA]</scope>
    <source>
        <strain evidence="14 15">MJR8628A</strain>
    </source>
</reference>
<feature type="transmembrane region" description="Helical" evidence="13">
    <location>
        <begin position="170"/>
        <end position="199"/>
    </location>
</feature>
<comment type="cofactor">
    <cofactor evidence="1">
        <name>Zn(2+)</name>
        <dbReference type="ChEBI" id="CHEBI:29105"/>
    </cofactor>
</comment>
<dbReference type="InterPro" id="IPR052348">
    <property type="entry name" value="Metallopeptidase_M50B"/>
</dbReference>
<evidence type="ECO:0000256" key="7">
    <source>
        <dbReference type="ARBA" id="ARBA00022723"/>
    </source>
</evidence>
<protein>
    <submittedName>
        <fullName evidence="14">Peptidase, M50 family</fullName>
    </submittedName>
</protein>
<evidence type="ECO:0000256" key="8">
    <source>
        <dbReference type="ARBA" id="ARBA00022801"/>
    </source>
</evidence>
<dbReference type="InterPro" id="IPR044537">
    <property type="entry name" value="Rip2-like"/>
</dbReference>
<gene>
    <name evidence="14" type="ORF">HMPREF3195_00228</name>
</gene>
<evidence type="ECO:0000256" key="3">
    <source>
        <dbReference type="ARBA" id="ARBA00007931"/>
    </source>
</evidence>
<evidence type="ECO:0000256" key="5">
    <source>
        <dbReference type="ARBA" id="ARBA00022670"/>
    </source>
</evidence>
<dbReference type="PANTHER" id="PTHR35864:SF1">
    <property type="entry name" value="ZINC METALLOPROTEASE YWHC-RELATED"/>
    <property type="match status" value="1"/>
</dbReference>
<dbReference type="STRING" id="1261.HMPREF3195_00228"/>
<dbReference type="Proteomes" id="UP000070326">
    <property type="component" value="Unassembled WGS sequence"/>
</dbReference>
<evidence type="ECO:0000256" key="1">
    <source>
        <dbReference type="ARBA" id="ARBA00001947"/>
    </source>
</evidence>
<comment type="caution">
    <text evidence="14">The sequence shown here is derived from an EMBL/GenBank/DDBJ whole genome shotgun (WGS) entry which is preliminary data.</text>
</comment>
<keyword evidence="11" id="KW-0482">Metalloprotease</keyword>
<feature type="transmembrane region" description="Helical" evidence="13">
    <location>
        <begin position="57"/>
        <end position="74"/>
    </location>
</feature>
<proteinExistence type="inferred from homology"/>
<organism evidence="14 15">
    <name type="scientific">Peptostreptococcus anaerobius</name>
    <dbReference type="NCBI Taxonomy" id="1261"/>
    <lineage>
        <taxon>Bacteria</taxon>
        <taxon>Bacillati</taxon>
        <taxon>Bacillota</taxon>
        <taxon>Clostridia</taxon>
        <taxon>Peptostreptococcales</taxon>
        <taxon>Peptostreptococcaceae</taxon>
        <taxon>Peptostreptococcus</taxon>
    </lineage>
</organism>
<keyword evidence="10 13" id="KW-1133">Transmembrane helix</keyword>
<dbReference type="RefSeq" id="WP_002844028.1">
    <property type="nucleotide sequence ID" value="NZ_CAMPYD010000009.1"/>
</dbReference>
<feature type="transmembrane region" description="Helical" evidence="13">
    <location>
        <begin position="94"/>
        <end position="112"/>
    </location>
</feature>
<evidence type="ECO:0000256" key="9">
    <source>
        <dbReference type="ARBA" id="ARBA00022833"/>
    </source>
</evidence>
<evidence type="ECO:0000256" key="6">
    <source>
        <dbReference type="ARBA" id="ARBA00022692"/>
    </source>
</evidence>
<dbReference type="GeneID" id="79843112"/>
<feature type="transmembrane region" description="Helical" evidence="13">
    <location>
        <begin position="124"/>
        <end position="143"/>
    </location>
</feature>
<accession>A0A135YYF2</accession>
<dbReference type="CDD" id="cd06158">
    <property type="entry name" value="S2P-M50_like_1"/>
    <property type="match status" value="1"/>
</dbReference>
<dbReference type="GO" id="GO:0008237">
    <property type="term" value="F:metallopeptidase activity"/>
    <property type="evidence" value="ECO:0007669"/>
    <property type="project" value="UniProtKB-KW"/>
</dbReference>
<evidence type="ECO:0000313" key="15">
    <source>
        <dbReference type="Proteomes" id="UP000070326"/>
    </source>
</evidence>
<dbReference type="PATRIC" id="fig|1261.3.peg.201"/>
<evidence type="ECO:0000256" key="4">
    <source>
        <dbReference type="ARBA" id="ARBA00022475"/>
    </source>
</evidence>
<evidence type="ECO:0000256" key="12">
    <source>
        <dbReference type="ARBA" id="ARBA00023136"/>
    </source>
</evidence>
<comment type="subcellular location">
    <subcellularLocation>
        <location evidence="2">Cell membrane</location>
        <topology evidence="2">Multi-pass membrane protein</topology>
    </subcellularLocation>
</comment>
<comment type="similarity">
    <text evidence="3">Belongs to the peptidase M50B family.</text>
</comment>
<sequence>MNFDINFLNSISSFLTSALAILFAISIHEFGHAYVAHLNGDDTAKNMGRMTINPIDHIDPFGMLMMFLIHFGWAKPVPVNPYNYRNLRLGNITVSLAGIAFNLVSAIVFAIMSRFITSPLFSDIFVAMITYNIGFAAFNILPIPPLDGWNVLATFLPARIVEKMYAYSNYAYILFIVLMFSGKLTYILSPIYGLFLGLVRLFL</sequence>
<keyword evidence="7" id="KW-0479">Metal-binding</keyword>
<dbReference type="AlphaFoldDB" id="A0A135YYF2"/>
<evidence type="ECO:0000313" key="14">
    <source>
        <dbReference type="EMBL" id="KXI14419.1"/>
    </source>
</evidence>
<dbReference type="EMBL" id="LSQZ01000008">
    <property type="protein sequence ID" value="KXI14419.1"/>
    <property type="molecule type" value="Genomic_DNA"/>
</dbReference>